<dbReference type="Proteomes" id="UP001229421">
    <property type="component" value="Unassembled WGS sequence"/>
</dbReference>
<dbReference type="AlphaFoldDB" id="A0AAD8JU53"/>
<sequence>MDCTFCYPRKLQDISSAPSPHYTEAPGSSPAPTLPPPQTPAPSPYTTTAPGLSPAPTPTPPPPPLVPAQSPPPPASSGGGGNALPHDNSGDRSSGLSGGQMAGIVFGVLAGAGVIWFATMVYYAVLARRSQL</sequence>
<reference evidence="3" key="1">
    <citation type="journal article" date="2023" name="bioRxiv">
        <title>Improved chromosome-level genome assembly for marigold (Tagetes erecta).</title>
        <authorList>
            <person name="Jiang F."/>
            <person name="Yuan L."/>
            <person name="Wang S."/>
            <person name="Wang H."/>
            <person name="Xu D."/>
            <person name="Wang A."/>
            <person name="Fan W."/>
        </authorList>
    </citation>
    <scope>NUCLEOTIDE SEQUENCE</scope>
    <source>
        <strain evidence="3">WSJ</strain>
        <tissue evidence="3">Leaf</tissue>
    </source>
</reference>
<feature type="compositionally biased region" description="Pro residues" evidence="1">
    <location>
        <begin position="32"/>
        <end position="43"/>
    </location>
</feature>
<protein>
    <submittedName>
        <fullName evidence="3">Uncharacterized protein</fullName>
    </submittedName>
</protein>
<keyword evidence="2" id="KW-1133">Transmembrane helix</keyword>
<keyword evidence="2" id="KW-0812">Transmembrane</keyword>
<evidence type="ECO:0000313" key="3">
    <source>
        <dbReference type="EMBL" id="KAK1409589.1"/>
    </source>
</evidence>
<comment type="caution">
    <text evidence="3">The sequence shown here is derived from an EMBL/GenBank/DDBJ whole genome shotgun (WGS) entry which is preliminary data.</text>
</comment>
<feature type="transmembrane region" description="Helical" evidence="2">
    <location>
        <begin position="101"/>
        <end position="125"/>
    </location>
</feature>
<gene>
    <name evidence="3" type="ORF">QVD17_36116</name>
</gene>
<keyword evidence="4" id="KW-1185">Reference proteome</keyword>
<evidence type="ECO:0000256" key="1">
    <source>
        <dbReference type="SAM" id="MobiDB-lite"/>
    </source>
</evidence>
<dbReference type="EMBL" id="JAUHHV010000010">
    <property type="protein sequence ID" value="KAK1409589.1"/>
    <property type="molecule type" value="Genomic_DNA"/>
</dbReference>
<accession>A0AAD8JU53</accession>
<feature type="region of interest" description="Disordered" evidence="1">
    <location>
        <begin position="1"/>
        <end position="99"/>
    </location>
</feature>
<feature type="compositionally biased region" description="Pro residues" evidence="1">
    <location>
        <begin position="53"/>
        <end position="75"/>
    </location>
</feature>
<dbReference type="PANTHER" id="PTHR36721:SF8">
    <property type="entry name" value="EARLY NODULIN-20-LIKE"/>
    <property type="match status" value="1"/>
</dbReference>
<keyword evidence="2" id="KW-0472">Membrane</keyword>
<evidence type="ECO:0000313" key="4">
    <source>
        <dbReference type="Proteomes" id="UP001229421"/>
    </source>
</evidence>
<name>A0AAD8JU53_TARER</name>
<proteinExistence type="predicted"/>
<dbReference type="PANTHER" id="PTHR36721">
    <property type="entry name" value="PROLINE-RICH FAMILY PROTEIN"/>
    <property type="match status" value="1"/>
</dbReference>
<evidence type="ECO:0000256" key="2">
    <source>
        <dbReference type="SAM" id="Phobius"/>
    </source>
</evidence>
<organism evidence="3 4">
    <name type="scientific">Tagetes erecta</name>
    <name type="common">African marigold</name>
    <dbReference type="NCBI Taxonomy" id="13708"/>
    <lineage>
        <taxon>Eukaryota</taxon>
        <taxon>Viridiplantae</taxon>
        <taxon>Streptophyta</taxon>
        <taxon>Embryophyta</taxon>
        <taxon>Tracheophyta</taxon>
        <taxon>Spermatophyta</taxon>
        <taxon>Magnoliopsida</taxon>
        <taxon>eudicotyledons</taxon>
        <taxon>Gunneridae</taxon>
        <taxon>Pentapetalae</taxon>
        <taxon>asterids</taxon>
        <taxon>campanulids</taxon>
        <taxon>Asterales</taxon>
        <taxon>Asteraceae</taxon>
        <taxon>Asteroideae</taxon>
        <taxon>Heliantheae alliance</taxon>
        <taxon>Tageteae</taxon>
        <taxon>Tagetes</taxon>
    </lineage>
</organism>